<feature type="region of interest" description="Disordered" evidence="4">
    <location>
        <begin position="1"/>
        <end position="22"/>
    </location>
</feature>
<evidence type="ECO:0000256" key="2">
    <source>
        <dbReference type="ARBA" id="ARBA00022737"/>
    </source>
</evidence>
<feature type="transmembrane region" description="Helical" evidence="5">
    <location>
        <begin position="307"/>
        <end position="332"/>
    </location>
</feature>
<keyword evidence="2" id="KW-0677">Repeat</keyword>
<feature type="compositionally biased region" description="Polar residues" evidence="4">
    <location>
        <begin position="991"/>
        <end position="1001"/>
    </location>
</feature>
<dbReference type="PANTHER" id="PTHR22838:SF0">
    <property type="entry name" value="WD REPEAT-CONTAINING PROTEIN 26"/>
    <property type="match status" value="1"/>
</dbReference>
<feature type="region of interest" description="Disordered" evidence="4">
    <location>
        <begin position="521"/>
        <end position="548"/>
    </location>
</feature>
<dbReference type="InterPro" id="IPR011047">
    <property type="entry name" value="Quinoprotein_ADH-like_sf"/>
</dbReference>
<gene>
    <name evidence="6" type="ORF">AMATHDRAFT_196130</name>
</gene>
<reference evidence="6 7" key="1">
    <citation type="submission" date="2014-02" db="EMBL/GenBank/DDBJ databases">
        <title>Transposable element dynamics among asymbiotic and ectomycorrhizal Amanita fungi.</title>
        <authorList>
            <consortium name="DOE Joint Genome Institute"/>
            <person name="Hess J."/>
            <person name="Skrede I."/>
            <person name="Wolfe B."/>
            <person name="LaButti K."/>
            <person name="Ohm R.A."/>
            <person name="Grigoriev I.V."/>
            <person name="Pringle A."/>
        </authorList>
    </citation>
    <scope>NUCLEOTIDE SEQUENCE [LARGE SCALE GENOMIC DNA]</scope>
    <source>
        <strain evidence="6 7">SKay4041</strain>
    </source>
</reference>
<dbReference type="GO" id="GO:0034657">
    <property type="term" value="C:GID complex"/>
    <property type="evidence" value="ECO:0007669"/>
    <property type="project" value="TreeGrafter"/>
</dbReference>
<dbReference type="InterPro" id="IPR015943">
    <property type="entry name" value="WD40/YVTN_repeat-like_dom_sf"/>
</dbReference>
<name>A0A2A9NDK9_9AGAR</name>
<feature type="repeat" description="WD" evidence="3">
    <location>
        <begin position="629"/>
        <end position="662"/>
    </location>
</feature>
<keyword evidence="7" id="KW-1185">Reference proteome</keyword>
<dbReference type="Proteomes" id="UP000242287">
    <property type="component" value="Unassembled WGS sequence"/>
</dbReference>
<evidence type="ECO:0000256" key="4">
    <source>
        <dbReference type="SAM" id="MobiDB-lite"/>
    </source>
</evidence>
<feature type="region of interest" description="Disordered" evidence="4">
    <location>
        <begin position="478"/>
        <end position="497"/>
    </location>
</feature>
<sequence>MATLSPLPTYTEPPGPTQRPSISRRETILSLVELLLKENETGNTHTSHFEDDKDVPTVDEHLQAVGAEAFHKFQRRINSLDRELRNFANSARQLGSSVAILSSTFHLRERLAQILFLYHQNAASLFPRRIARMGRDNVLEAHIHDARKGHWKRIKYKGPPHIARPTISEKLNFEDFPTQLEALALDVTTFLNCLNEFPEFTDEAVNASILSFEGDLKYWSSCLKEYAGHFRYPSVQRYIHDLSVEMGQHIDNITSALSMFIEVGVPTIRFAQKHGATNLLNLSTIATFFSAVTATVLQYSFASLDTAIANAVNCFWFTSLVFSIAAAVNSLLGLTWKQAMYRSPGHRVPWWVLIWIKRSPLVFLVISNACFSIGLCCFAYASRQHHVTSTITTVFTAITSFGLVAVSAWFACERWAFQRHHGKKWLSDILTEIKSTLLRITPIRQLVSGLDYIRHKWTVFRQYLRRRKQNASAILPLHAGDTNSTTDTNISPPGSPQRTFTDLLFRTQTMETMNQHTVHFPRTMSMPDLGGPPSESETPTTPRSSTPAKQLWEKALSNVLTRPTLAQIGLAAVSASSRDPSRQRTASSNVTNHGEHRRASAEESVQAVFKSRISGLIPKLRVLETTQDMTAHHALVRHLQFSPDGRYLATSSWDRTSIIFRVGEPFTFHRVLAHSQGFVGQVAWSPTGNLLLTRLSRGIRIWSADDGACKNTIDRHVPVEAVTWCPDGQAFISVEGNIVTKLDLDGKVLGTYNFGNMKLQDVAVSPDSTWLLGVGPLLKSPTGLRPSKSRAEKRLVVYNMETDMIENQTPVLNDVKDVTLAASPRGGVMALVSYESKAPPQLWKVDFIRDRFTHSQTTRLTLRHTYLPKSPVDFAGPSYFGGKNNELVLCAGKAGDIHIWDQESGVLLHHIRTQANAGDLTCIAWNHAAEDPFMFATGSHDGAVRIWTNPNLTDPHDSFIPRATSPIQIPGLFAPSSSVLQLVQGEYEMSASSSRENTSQSGRDRVVAFAN</sequence>
<keyword evidence="5" id="KW-0472">Membrane</keyword>
<dbReference type="Gene3D" id="2.130.10.10">
    <property type="entry name" value="YVTN repeat-like/Quinoprotein amine dehydrogenase"/>
    <property type="match status" value="2"/>
</dbReference>
<evidence type="ECO:0000313" key="7">
    <source>
        <dbReference type="Proteomes" id="UP000242287"/>
    </source>
</evidence>
<feature type="region of interest" description="Disordered" evidence="4">
    <location>
        <begin position="991"/>
        <end position="1011"/>
    </location>
</feature>
<evidence type="ECO:0008006" key="8">
    <source>
        <dbReference type="Google" id="ProtNLM"/>
    </source>
</evidence>
<dbReference type="AlphaFoldDB" id="A0A2A9NDK9"/>
<dbReference type="InterPro" id="IPR001680">
    <property type="entry name" value="WD40_rpt"/>
</dbReference>
<keyword evidence="5" id="KW-1133">Transmembrane helix</keyword>
<feature type="transmembrane region" description="Helical" evidence="5">
    <location>
        <begin position="387"/>
        <end position="411"/>
    </location>
</feature>
<dbReference type="InterPro" id="IPR051350">
    <property type="entry name" value="WD_repeat-ST_regulator"/>
</dbReference>
<dbReference type="EMBL" id="KZ302053">
    <property type="protein sequence ID" value="PFH48709.1"/>
    <property type="molecule type" value="Genomic_DNA"/>
</dbReference>
<feature type="transmembrane region" description="Helical" evidence="5">
    <location>
        <begin position="279"/>
        <end position="301"/>
    </location>
</feature>
<evidence type="ECO:0000256" key="1">
    <source>
        <dbReference type="ARBA" id="ARBA00022574"/>
    </source>
</evidence>
<dbReference type="SMART" id="SM00320">
    <property type="entry name" value="WD40"/>
    <property type="match status" value="5"/>
</dbReference>
<accession>A0A2A9NDK9</accession>
<feature type="compositionally biased region" description="Polar residues" evidence="4">
    <location>
        <begin position="574"/>
        <end position="592"/>
    </location>
</feature>
<keyword evidence="5" id="KW-0812">Transmembrane</keyword>
<feature type="compositionally biased region" description="Polar residues" evidence="4">
    <location>
        <begin position="481"/>
        <end position="497"/>
    </location>
</feature>
<feature type="transmembrane region" description="Helical" evidence="5">
    <location>
        <begin position="361"/>
        <end position="381"/>
    </location>
</feature>
<keyword evidence="1 3" id="KW-0853">WD repeat</keyword>
<dbReference type="PANTHER" id="PTHR22838">
    <property type="entry name" value="WD REPEAT PROTEIN 26-RELATED"/>
    <property type="match status" value="1"/>
</dbReference>
<feature type="region of interest" description="Disordered" evidence="4">
    <location>
        <begin position="572"/>
        <end position="603"/>
    </location>
</feature>
<dbReference type="PROSITE" id="PS50082">
    <property type="entry name" value="WD_REPEATS_2"/>
    <property type="match status" value="1"/>
</dbReference>
<dbReference type="STRING" id="703135.A0A2A9NDK9"/>
<dbReference type="Pfam" id="PF00400">
    <property type="entry name" value="WD40"/>
    <property type="match status" value="3"/>
</dbReference>
<feature type="compositionally biased region" description="Low complexity" evidence="4">
    <location>
        <begin position="532"/>
        <end position="547"/>
    </location>
</feature>
<evidence type="ECO:0000313" key="6">
    <source>
        <dbReference type="EMBL" id="PFH48709.1"/>
    </source>
</evidence>
<evidence type="ECO:0000256" key="3">
    <source>
        <dbReference type="PROSITE-ProRule" id="PRU00221"/>
    </source>
</evidence>
<dbReference type="GO" id="GO:0043161">
    <property type="term" value="P:proteasome-mediated ubiquitin-dependent protein catabolic process"/>
    <property type="evidence" value="ECO:0007669"/>
    <property type="project" value="TreeGrafter"/>
</dbReference>
<proteinExistence type="predicted"/>
<organism evidence="6 7">
    <name type="scientific">Amanita thiersii Skay4041</name>
    <dbReference type="NCBI Taxonomy" id="703135"/>
    <lineage>
        <taxon>Eukaryota</taxon>
        <taxon>Fungi</taxon>
        <taxon>Dikarya</taxon>
        <taxon>Basidiomycota</taxon>
        <taxon>Agaricomycotina</taxon>
        <taxon>Agaricomycetes</taxon>
        <taxon>Agaricomycetidae</taxon>
        <taxon>Agaricales</taxon>
        <taxon>Pluteineae</taxon>
        <taxon>Amanitaceae</taxon>
        <taxon>Amanita</taxon>
    </lineage>
</organism>
<evidence type="ECO:0000256" key="5">
    <source>
        <dbReference type="SAM" id="Phobius"/>
    </source>
</evidence>
<protein>
    <recommendedName>
        <fullName evidence="8">Anaphase-promoting complex subunit 4 WD40 domain-containing protein</fullName>
    </recommendedName>
</protein>
<dbReference type="OrthoDB" id="972532at2759"/>
<dbReference type="SUPFAM" id="SSF50998">
    <property type="entry name" value="Quinoprotein alcohol dehydrogenase-like"/>
    <property type="match status" value="1"/>
</dbReference>
<feature type="compositionally biased region" description="Basic and acidic residues" evidence="4">
    <location>
        <begin position="1002"/>
        <end position="1011"/>
    </location>
</feature>